<dbReference type="HAMAP" id="MF_00572">
    <property type="entry name" value="LeuA_type2"/>
    <property type="match status" value="1"/>
</dbReference>
<comment type="subunit">
    <text evidence="10">Homodimer.</text>
</comment>
<dbReference type="GO" id="GO:0003852">
    <property type="term" value="F:2-isopropylmalate synthase activity"/>
    <property type="evidence" value="ECO:0007669"/>
    <property type="project" value="UniProtKB-UniRule"/>
</dbReference>
<dbReference type="PROSITE" id="PS00816">
    <property type="entry name" value="AIPM_HOMOCIT_SYNTH_2"/>
    <property type="match status" value="1"/>
</dbReference>
<keyword evidence="5 10" id="KW-0432">Leucine biosynthesis</keyword>
<dbReference type="InterPro" id="IPR054692">
    <property type="entry name" value="LeuA-like_post-cat"/>
</dbReference>
<dbReference type="SMART" id="SM00917">
    <property type="entry name" value="LeuA_dimer"/>
    <property type="match status" value="1"/>
</dbReference>
<dbReference type="InterPro" id="IPR013709">
    <property type="entry name" value="2-isopropylmalate_synth_dimer"/>
</dbReference>
<dbReference type="SUPFAM" id="SSF89000">
    <property type="entry name" value="post-HMGL domain-like"/>
    <property type="match status" value="1"/>
</dbReference>
<feature type="binding site" evidence="10">
    <location>
        <position position="248"/>
    </location>
    <ligand>
        <name>Mg(2+)</name>
        <dbReference type="ChEBI" id="CHEBI:18420"/>
    </ligand>
</feature>
<keyword evidence="13" id="KW-1185">Reference proteome</keyword>
<evidence type="ECO:0000313" key="12">
    <source>
        <dbReference type="EMBL" id="SEI64242.1"/>
    </source>
</evidence>
<evidence type="ECO:0000256" key="9">
    <source>
        <dbReference type="ARBA" id="ARBA00023304"/>
    </source>
</evidence>
<comment type="function">
    <text evidence="10">Catalyzes the condensation of the acetyl group of acetyl-CoA with 3-methyl-2-oxobutanoate (2-ketoisovalerate) to form 3-carboxy-3-hydroxy-4-methylpentanoate (2-isopropylmalate).</text>
</comment>
<dbReference type="AlphaFoldDB" id="A0A1H6SL23"/>
<keyword evidence="9 10" id="KW-0100">Branched-chain amino acid biosynthesis</keyword>
<reference evidence="13" key="1">
    <citation type="submission" date="2016-10" db="EMBL/GenBank/DDBJ databases">
        <authorList>
            <person name="Varghese N."/>
            <person name="Submissions S."/>
        </authorList>
    </citation>
    <scope>NUCLEOTIDE SEQUENCE [LARGE SCALE GENOMIC DNA]</scope>
    <source>
        <strain evidence="13">DSM 7165</strain>
    </source>
</reference>
<evidence type="ECO:0000256" key="6">
    <source>
        <dbReference type="ARBA" id="ARBA00022605"/>
    </source>
</evidence>
<evidence type="ECO:0000256" key="8">
    <source>
        <dbReference type="ARBA" id="ARBA00022723"/>
    </source>
</evidence>
<dbReference type="PANTHER" id="PTHR46911:SF1">
    <property type="entry name" value="2-ISOPROPYLMALATE SYNTHASE"/>
    <property type="match status" value="1"/>
</dbReference>
<dbReference type="GO" id="GO:0000287">
    <property type="term" value="F:magnesium ion binding"/>
    <property type="evidence" value="ECO:0007669"/>
    <property type="project" value="UniProtKB-UniRule"/>
</dbReference>
<dbReference type="Proteomes" id="UP000242999">
    <property type="component" value="Unassembled WGS sequence"/>
</dbReference>
<evidence type="ECO:0000259" key="11">
    <source>
        <dbReference type="PROSITE" id="PS50991"/>
    </source>
</evidence>
<dbReference type="NCBIfam" id="TIGR00970">
    <property type="entry name" value="leuA_yeast"/>
    <property type="match status" value="1"/>
</dbReference>
<keyword evidence="6 10" id="KW-0028">Amino-acid biosynthesis</keyword>
<dbReference type="PANTHER" id="PTHR46911">
    <property type="match status" value="1"/>
</dbReference>
<feature type="binding site" evidence="10">
    <location>
        <position position="44"/>
    </location>
    <ligand>
        <name>Mg(2+)</name>
        <dbReference type="ChEBI" id="CHEBI:18420"/>
    </ligand>
</feature>
<comment type="catalytic activity">
    <reaction evidence="1 10">
        <text>3-methyl-2-oxobutanoate + acetyl-CoA + H2O = (2S)-2-isopropylmalate + CoA + H(+)</text>
        <dbReference type="Rhea" id="RHEA:21524"/>
        <dbReference type="ChEBI" id="CHEBI:1178"/>
        <dbReference type="ChEBI" id="CHEBI:11851"/>
        <dbReference type="ChEBI" id="CHEBI:15377"/>
        <dbReference type="ChEBI" id="CHEBI:15378"/>
        <dbReference type="ChEBI" id="CHEBI:57287"/>
        <dbReference type="ChEBI" id="CHEBI:57288"/>
        <dbReference type="EC" id="2.3.3.13"/>
    </reaction>
</comment>
<proteinExistence type="inferred from homology"/>
<dbReference type="InterPro" id="IPR002034">
    <property type="entry name" value="AIPM/Hcit_synth_CS"/>
</dbReference>
<evidence type="ECO:0000256" key="5">
    <source>
        <dbReference type="ARBA" id="ARBA00022430"/>
    </source>
</evidence>
<dbReference type="RefSeq" id="WP_093309413.1">
    <property type="nucleotide sequence ID" value="NZ_FNYH01000006.1"/>
</dbReference>
<keyword evidence="10" id="KW-0963">Cytoplasm</keyword>
<dbReference type="InterPro" id="IPR039371">
    <property type="entry name" value="LeuA_N_DRE-TIM"/>
</dbReference>
<evidence type="ECO:0000256" key="4">
    <source>
        <dbReference type="ARBA" id="ARBA00012973"/>
    </source>
</evidence>
<dbReference type="GO" id="GO:0003985">
    <property type="term" value="F:acetyl-CoA C-acetyltransferase activity"/>
    <property type="evidence" value="ECO:0007669"/>
    <property type="project" value="UniProtKB-UniRule"/>
</dbReference>
<comment type="pathway">
    <text evidence="2 10">Amino-acid biosynthesis; L-leucine biosynthesis; L-leucine from 3-methyl-2-oxobutanoate: step 1/4.</text>
</comment>
<comment type="subcellular location">
    <subcellularLocation>
        <location evidence="10">Cytoplasm</location>
    </subcellularLocation>
</comment>
<protein>
    <recommendedName>
        <fullName evidence="4 10">2-isopropylmalate synthase</fullName>
        <ecNumber evidence="4 10">2.3.3.13</ecNumber>
    </recommendedName>
    <alternativeName>
        <fullName evidence="10">Alpha-IPM synthase</fullName>
    </alternativeName>
    <alternativeName>
        <fullName evidence="10">Alpha-isopropylmalate synthase</fullName>
    </alternativeName>
</protein>
<dbReference type="PROSITE" id="PS50991">
    <property type="entry name" value="PYR_CT"/>
    <property type="match status" value="1"/>
</dbReference>
<dbReference type="NCBIfam" id="NF002991">
    <property type="entry name" value="PRK03739.1"/>
    <property type="match status" value="1"/>
</dbReference>
<organism evidence="12 13">
    <name type="scientific">Allopseudospirillum japonicum</name>
    <dbReference type="NCBI Taxonomy" id="64971"/>
    <lineage>
        <taxon>Bacteria</taxon>
        <taxon>Pseudomonadati</taxon>
        <taxon>Pseudomonadota</taxon>
        <taxon>Gammaproteobacteria</taxon>
        <taxon>Oceanospirillales</taxon>
        <taxon>Oceanospirillaceae</taxon>
        <taxon>Allopseudospirillum</taxon>
    </lineage>
</organism>
<evidence type="ECO:0000256" key="7">
    <source>
        <dbReference type="ARBA" id="ARBA00022679"/>
    </source>
</evidence>
<feature type="binding site" evidence="10">
    <location>
        <position position="250"/>
    </location>
    <ligand>
        <name>Mg(2+)</name>
        <dbReference type="ChEBI" id="CHEBI:18420"/>
    </ligand>
</feature>
<feature type="region of interest" description="Regulatory domain" evidence="10">
    <location>
        <begin position="441"/>
        <end position="563"/>
    </location>
</feature>
<dbReference type="Pfam" id="PF00682">
    <property type="entry name" value="HMGL-like"/>
    <property type="match status" value="1"/>
</dbReference>
<keyword evidence="10" id="KW-0460">Magnesium</keyword>
<dbReference type="SUPFAM" id="SSF51569">
    <property type="entry name" value="Aldolase"/>
    <property type="match status" value="1"/>
</dbReference>
<dbReference type="EMBL" id="FNYH01000006">
    <property type="protein sequence ID" value="SEI64242.1"/>
    <property type="molecule type" value="Genomic_DNA"/>
</dbReference>
<dbReference type="OrthoDB" id="9803573at2"/>
<accession>A0A1H6SL23</accession>
<evidence type="ECO:0000256" key="2">
    <source>
        <dbReference type="ARBA" id="ARBA00004689"/>
    </source>
</evidence>
<dbReference type="GO" id="GO:0005737">
    <property type="term" value="C:cytoplasm"/>
    <property type="evidence" value="ECO:0007669"/>
    <property type="project" value="UniProtKB-SubCell"/>
</dbReference>
<keyword evidence="8 10" id="KW-0479">Metal-binding</keyword>
<comment type="similarity">
    <text evidence="3 10">Belongs to the alpha-IPM synthase/homocitrate synthase family. LeuA type 2 subfamily.</text>
</comment>
<dbReference type="InterPro" id="IPR013785">
    <property type="entry name" value="Aldolase_TIM"/>
</dbReference>
<dbReference type="Pfam" id="PF22615">
    <property type="entry name" value="IPMS_D2"/>
    <property type="match status" value="1"/>
</dbReference>
<dbReference type="STRING" id="64971.SAMN05421831_10660"/>
<name>A0A1H6SL23_9GAMM</name>
<gene>
    <name evidence="10" type="primary">leuA</name>
    <name evidence="12" type="ORF">SAMN05421831_10660</name>
</gene>
<comment type="cofactor">
    <cofactor evidence="10">
        <name>Mg(2+)</name>
        <dbReference type="ChEBI" id="CHEBI:18420"/>
    </cofactor>
</comment>
<evidence type="ECO:0000256" key="10">
    <source>
        <dbReference type="HAMAP-Rule" id="MF_00572"/>
    </source>
</evidence>
<dbReference type="InterPro" id="IPR036230">
    <property type="entry name" value="LeuA_allosteric_dom_sf"/>
</dbReference>
<dbReference type="InterPro" id="IPR000891">
    <property type="entry name" value="PYR_CT"/>
</dbReference>
<evidence type="ECO:0000256" key="3">
    <source>
        <dbReference type="ARBA" id="ARBA00009767"/>
    </source>
</evidence>
<dbReference type="InterPro" id="IPR005668">
    <property type="entry name" value="IPM_Synthase"/>
</dbReference>
<feature type="domain" description="Pyruvate carboxyltransferase" evidence="11">
    <location>
        <begin position="35"/>
        <end position="309"/>
    </location>
</feature>
<dbReference type="PROSITE" id="PS00815">
    <property type="entry name" value="AIPM_HOMOCIT_SYNTH_1"/>
    <property type="match status" value="1"/>
</dbReference>
<dbReference type="Gene3D" id="3.30.160.270">
    <property type="match status" value="1"/>
</dbReference>
<dbReference type="UniPathway" id="UPA00048">
    <property type="reaction ID" value="UER00070"/>
</dbReference>
<feature type="binding site" evidence="10">
    <location>
        <position position="284"/>
    </location>
    <ligand>
        <name>Mg(2+)</name>
        <dbReference type="ChEBI" id="CHEBI:18420"/>
    </ligand>
</feature>
<evidence type="ECO:0000256" key="1">
    <source>
        <dbReference type="ARBA" id="ARBA00000064"/>
    </source>
</evidence>
<dbReference type="Gene3D" id="3.20.20.70">
    <property type="entry name" value="Aldolase class I"/>
    <property type="match status" value="1"/>
</dbReference>
<evidence type="ECO:0000313" key="13">
    <source>
        <dbReference type="Proteomes" id="UP000242999"/>
    </source>
</evidence>
<dbReference type="SUPFAM" id="SSF110921">
    <property type="entry name" value="2-isopropylmalate synthase LeuA, allosteric (dimerisation) domain"/>
    <property type="match status" value="1"/>
</dbReference>
<sequence>MKAAKANFNYQKYTAFPKVHLPDRQWPERVITQAPQWCSVDLRDGNQALIDPMQVEQKERMFDLLIKLGFKQIEVGFPAASQPDYDFVRLLIEENKIPADVVIQVLTQARPALIKKSVQALQGSRHAIIHLYNSTSKVQREKVFGLSKPEIIQLAIDGVHAIKQEISLYPKTKWQLEYSPESFTGTELDFSIEICNAVIEAWQPKVENKLIINLPATVEMSTPNIFADQIEYFCRHIQARELIEISVHTHNDRGCAVAAAELAVMAGADRVEGTLLGNGERTGNMDIVTMAMNLYSQGIDPKLDLACVNEIIHTVESCTHIPTHPRHPYVGELVYTAFSGSHQDAIKKCLATYQENEVWDIAYLPIDPKDLGRSYEAVIRINSQSGKGGVAYILENYYGFKLPAWLQIEFAKKVQEQTESLARELKSAEIIDLFHACYLQDSCAKVLEYHLERQAQEMLQVKFVVNHEVVILKGQGKGCLHALTQAIGEYLHAEIQIQEYSEHTLGKNSQAKAVTYIKLSIEDRIYTGVAVNEDVLSANLNAVLAALTFELEAAHLQVEKATG</sequence>
<dbReference type="EC" id="2.3.3.13" evidence="4 10"/>
<dbReference type="CDD" id="cd07942">
    <property type="entry name" value="DRE_TIM_LeuA"/>
    <property type="match status" value="1"/>
</dbReference>
<dbReference type="GO" id="GO:0009098">
    <property type="term" value="P:L-leucine biosynthetic process"/>
    <property type="evidence" value="ECO:0007669"/>
    <property type="project" value="UniProtKB-UniRule"/>
</dbReference>
<keyword evidence="7 10" id="KW-0808">Transferase</keyword>
<dbReference type="Pfam" id="PF08502">
    <property type="entry name" value="LeuA_dimer"/>
    <property type="match status" value="1"/>
</dbReference>